<dbReference type="EMBL" id="CAJVPY010010285">
    <property type="protein sequence ID" value="CAG8717382.1"/>
    <property type="molecule type" value="Genomic_DNA"/>
</dbReference>
<proteinExistence type="predicted"/>
<comment type="caution">
    <text evidence="1">The sequence shown here is derived from an EMBL/GenBank/DDBJ whole genome shotgun (WGS) entry which is preliminary data.</text>
</comment>
<dbReference type="OrthoDB" id="2433784at2759"/>
<dbReference type="Proteomes" id="UP000789405">
    <property type="component" value="Unassembled WGS sequence"/>
</dbReference>
<name>A0A9N9I2F7_9GLOM</name>
<gene>
    <name evidence="1" type="ORF">DERYTH_LOCUS14043</name>
</gene>
<evidence type="ECO:0000313" key="2">
    <source>
        <dbReference type="Proteomes" id="UP000789405"/>
    </source>
</evidence>
<protein>
    <submittedName>
        <fullName evidence="1">396_t:CDS:1</fullName>
    </submittedName>
</protein>
<feature type="non-terminal residue" evidence="1">
    <location>
        <position position="1"/>
    </location>
</feature>
<dbReference type="AlphaFoldDB" id="A0A9N9I2F7"/>
<organism evidence="1 2">
    <name type="scientific">Dentiscutata erythropus</name>
    <dbReference type="NCBI Taxonomy" id="1348616"/>
    <lineage>
        <taxon>Eukaryota</taxon>
        <taxon>Fungi</taxon>
        <taxon>Fungi incertae sedis</taxon>
        <taxon>Mucoromycota</taxon>
        <taxon>Glomeromycotina</taxon>
        <taxon>Glomeromycetes</taxon>
        <taxon>Diversisporales</taxon>
        <taxon>Gigasporaceae</taxon>
        <taxon>Dentiscutata</taxon>
    </lineage>
</organism>
<reference evidence="1" key="1">
    <citation type="submission" date="2021-06" db="EMBL/GenBank/DDBJ databases">
        <authorList>
            <person name="Kallberg Y."/>
            <person name="Tangrot J."/>
            <person name="Rosling A."/>
        </authorList>
    </citation>
    <scope>NUCLEOTIDE SEQUENCE</scope>
    <source>
        <strain evidence="1">MA453B</strain>
    </source>
</reference>
<evidence type="ECO:0000313" key="1">
    <source>
        <dbReference type="EMBL" id="CAG8717382.1"/>
    </source>
</evidence>
<accession>A0A9N9I2F7</accession>
<sequence>TKFLAIETNEENPQKRNADLAEIENSSGSEEYATNKVGKSNSHYEAICYYCVPKKSWARGKPAKLEAHLTNECPNCPKTISRYWREKVATRNSNYIQKRTSTTLPNQPAITSHFLSDHPLPKAAINHLDQKITKAWVIAGILFEIIENPFIKDMFKEFLLAYNSLSRTTLSDQLLDKEIARINCAVDNDIDKADHLTLDFVRTPDYPTTLLINDIIDLEIEENSESSIAETS</sequence>
<keyword evidence="2" id="KW-1185">Reference proteome</keyword>